<feature type="transmembrane region" description="Helical" evidence="7">
    <location>
        <begin position="12"/>
        <end position="36"/>
    </location>
</feature>
<dbReference type="Pfam" id="PF00528">
    <property type="entry name" value="BPD_transp_1"/>
    <property type="match status" value="1"/>
</dbReference>
<dbReference type="SUPFAM" id="SSF161098">
    <property type="entry name" value="MetI-like"/>
    <property type="match status" value="1"/>
</dbReference>
<evidence type="ECO:0000256" key="1">
    <source>
        <dbReference type="ARBA" id="ARBA00004651"/>
    </source>
</evidence>
<keyword evidence="6 7" id="KW-0472">Membrane</keyword>
<keyword evidence="10" id="KW-1185">Reference proteome</keyword>
<comment type="subcellular location">
    <subcellularLocation>
        <location evidence="1 7">Cell membrane</location>
        <topology evidence="1 7">Multi-pass membrane protein</topology>
    </subcellularLocation>
</comment>
<name>A0ABN2RI16_9MICO</name>
<keyword evidence="4 7" id="KW-0812">Transmembrane</keyword>
<evidence type="ECO:0000256" key="2">
    <source>
        <dbReference type="ARBA" id="ARBA00022448"/>
    </source>
</evidence>
<dbReference type="Gene3D" id="1.10.3720.10">
    <property type="entry name" value="MetI-like"/>
    <property type="match status" value="1"/>
</dbReference>
<organism evidence="9 10">
    <name type="scientific">Microbacterium deminutum</name>
    <dbReference type="NCBI Taxonomy" id="344164"/>
    <lineage>
        <taxon>Bacteria</taxon>
        <taxon>Bacillati</taxon>
        <taxon>Actinomycetota</taxon>
        <taxon>Actinomycetes</taxon>
        <taxon>Micrococcales</taxon>
        <taxon>Microbacteriaceae</taxon>
        <taxon>Microbacterium</taxon>
    </lineage>
</organism>
<evidence type="ECO:0000256" key="3">
    <source>
        <dbReference type="ARBA" id="ARBA00022475"/>
    </source>
</evidence>
<keyword evidence="3" id="KW-1003">Cell membrane</keyword>
<dbReference type="EMBL" id="BAAAOG010000011">
    <property type="protein sequence ID" value="GAA1969504.1"/>
    <property type="molecule type" value="Genomic_DNA"/>
</dbReference>
<feature type="domain" description="ABC transmembrane type-1" evidence="8">
    <location>
        <begin position="57"/>
        <end position="248"/>
    </location>
</feature>
<dbReference type="PANTHER" id="PTHR43744">
    <property type="entry name" value="ABC TRANSPORTER PERMEASE PROTEIN MG189-RELATED-RELATED"/>
    <property type="match status" value="1"/>
</dbReference>
<feature type="transmembrane region" description="Helical" evidence="7">
    <location>
        <begin position="125"/>
        <end position="148"/>
    </location>
</feature>
<comment type="caution">
    <text evidence="9">The sequence shown here is derived from an EMBL/GenBank/DDBJ whole genome shotgun (WGS) entry which is preliminary data.</text>
</comment>
<evidence type="ECO:0000256" key="5">
    <source>
        <dbReference type="ARBA" id="ARBA00022989"/>
    </source>
</evidence>
<evidence type="ECO:0000313" key="10">
    <source>
        <dbReference type="Proteomes" id="UP001499933"/>
    </source>
</evidence>
<reference evidence="9 10" key="1">
    <citation type="journal article" date="2019" name="Int. J. Syst. Evol. Microbiol.">
        <title>The Global Catalogue of Microorganisms (GCM) 10K type strain sequencing project: providing services to taxonomists for standard genome sequencing and annotation.</title>
        <authorList>
            <consortium name="The Broad Institute Genomics Platform"/>
            <consortium name="The Broad Institute Genome Sequencing Center for Infectious Disease"/>
            <person name="Wu L."/>
            <person name="Ma J."/>
        </authorList>
    </citation>
    <scope>NUCLEOTIDE SEQUENCE [LARGE SCALE GENOMIC DNA]</scope>
    <source>
        <strain evidence="9 10">JCM 14901</strain>
    </source>
</reference>
<evidence type="ECO:0000256" key="6">
    <source>
        <dbReference type="ARBA" id="ARBA00023136"/>
    </source>
</evidence>
<comment type="similarity">
    <text evidence="7">Belongs to the binding-protein-dependent transport system permease family.</text>
</comment>
<dbReference type="InterPro" id="IPR000515">
    <property type="entry name" value="MetI-like"/>
</dbReference>
<feature type="transmembrane region" description="Helical" evidence="7">
    <location>
        <begin position="56"/>
        <end position="80"/>
    </location>
</feature>
<sequence>MFEARRWTGKLVLQIVLTLLVLPFVFPLVAMIAGSFAGTGWNNYAAVLSIGALPQFFLNSAIIAGVVILTVYLCGLLAAFGFSKLRIRGKEFFFWLLLLVLMLPDVTLLTPLFTTATSLGIYDTYIAVILPLAALQIPFAVLLTRNFLNGLPDEFLEAVRVDGANTWQAFVHIVIPLTRPIAAAVVILTLINAWNNFLLPLVFLQSPDLQTVTLVPTFFVGQFSNDQTKVLAAAVLTAIPVVVAYLCLQRLFERGLAAGAIK</sequence>
<keyword evidence="5 7" id="KW-1133">Transmembrane helix</keyword>
<evidence type="ECO:0000256" key="7">
    <source>
        <dbReference type="RuleBase" id="RU363032"/>
    </source>
</evidence>
<accession>A0ABN2RI16</accession>
<proteinExistence type="inferred from homology"/>
<feature type="transmembrane region" description="Helical" evidence="7">
    <location>
        <begin position="169"/>
        <end position="194"/>
    </location>
</feature>
<evidence type="ECO:0000259" key="8">
    <source>
        <dbReference type="PROSITE" id="PS50928"/>
    </source>
</evidence>
<dbReference type="PANTHER" id="PTHR43744:SF12">
    <property type="entry name" value="ABC TRANSPORTER PERMEASE PROTEIN MG189-RELATED"/>
    <property type="match status" value="1"/>
</dbReference>
<feature type="transmembrane region" description="Helical" evidence="7">
    <location>
        <begin position="92"/>
        <end position="113"/>
    </location>
</feature>
<feature type="transmembrane region" description="Helical" evidence="7">
    <location>
        <begin position="230"/>
        <end position="248"/>
    </location>
</feature>
<dbReference type="Proteomes" id="UP001499933">
    <property type="component" value="Unassembled WGS sequence"/>
</dbReference>
<evidence type="ECO:0000256" key="4">
    <source>
        <dbReference type="ARBA" id="ARBA00022692"/>
    </source>
</evidence>
<evidence type="ECO:0000313" key="9">
    <source>
        <dbReference type="EMBL" id="GAA1969504.1"/>
    </source>
</evidence>
<protein>
    <submittedName>
        <fullName evidence="9">Carbohydrate ABC transporter permease</fullName>
    </submittedName>
</protein>
<gene>
    <name evidence="9" type="ORF">GCM10009776_35770</name>
</gene>
<keyword evidence="2 7" id="KW-0813">Transport</keyword>
<dbReference type="PROSITE" id="PS50928">
    <property type="entry name" value="ABC_TM1"/>
    <property type="match status" value="1"/>
</dbReference>
<dbReference type="InterPro" id="IPR035906">
    <property type="entry name" value="MetI-like_sf"/>
</dbReference>
<dbReference type="CDD" id="cd06261">
    <property type="entry name" value="TM_PBP2"/>
    <property type="match status" value="1"/>
</dbReference>